<gene>
    <name evidence="3" type="ORF">LTR05_000944</name>
</gene>
<feature type="coiled-coil region" evidence="1">
    <location>
        <begin position="293"/>
        <end position="327"/>
    </location>
</feature>
<comment type="caution">
    <text evidence="3">The sequence shown here is derived from an EMBL/GenBank/DDBJ whole genome shotgun (WGS) entry which is preliminary data.</text>
</comment>
<evidence type="ECO:0000313" key="3">
    <source>
        <dbReference type="EMBL" id="KAK5090768.1"/>
    </source>
</evidence>
<evidence type="ECO:0000313" key="4">
    <source>
        <dbReference type="Proteomes" id="UP001309876"/>
    </source>
</evidence>
<evidence type="ECO:0000256" key="1">
    <source>
        <dbReference type="SAM" id="Coils"/>
    </source>
</evidence>
<accession>A0AAN7YJT0</accession>
<name>A0AAN7YJT0_9EURO</name>
<evidence type="ECO:0000256" key="2">
    <source>
        <dbReference type="SAM" id="MobiDB-lite"/>
    </source>
</evidence>
<dbReference type="Proteomes" id="UP001309876">
    <property type="component" value="Unassembled WGS sequence"/>
</dbReference>
<organism evidence="3 4">
    <name type="scientific">Lithohypha guttulata</name>
    <dbReference type="NCBI Taxonomy" id="1690604"/>
    <lineage>
        <taxon>Eukaryota</taxon>
        <taxon>Fungi</taxon>
        <taxon>Dikarya</taxon>
        <taxon>Ascomycota</taxon>
        <taxon>Pezizomycotina</taxon>
        <taxon>Eurotiomycetes</taxon>
        <taxon>Chaetothyriomycetidae</taxon>
        <taxon>Chaetothyriales</taxon>
        <taxon>Trichomeriaceae</taxon>
        <taxon>Lithohypha</taxon>
    </lineage>
</organism>
<keyword evidence="1" id="KW-0175">Coiled coil</keyword>
<dbReference type="EMBL" id="JAVRRJ010000001">
    <property type="protein sequence ID" value="KAK5090768.1"/>
    <property type="molecule type" value="Genomic_DNA"/>
</dbReference>
<keyword evidence="4" id="KW-1185">Reference proteome</keyword>
<protein>
    <submittedName>
        <fullName evidence="3">Uncharacterized protein</fullName>
    </submittedName>
</protein>
<sequence>MQSEGNTYIRLRDIPPIDYDLTKSAWGDLAADMIDNHGVDEEYKAMDEDSPRPEKRSKRVKDDAKALSYVLNMKEVTERSATQSHYDWAYRYFTSVLRNLPHPSSTSATFDLKQNVGSKLRNKRQDNTAKLKKAKVQRSTTEHLKPVPIVGLTKVESSGTTVKEISKEMPAGSQQAEQLHMLNDVLADQVSDLNREHQKAKIAKEVAEQQRDQARSEVEELREQVLALNKKADMAVASSNHDLQAAVARARKLDNLLAQALSESSFKSSQITEMNSKLEKEVAAAKTAGVERYVKVQNENEELKEKIEKLKDEAKIKVEDAERLEKQKAEFDVYQKENFILKLEIDQLQFDIRTKTSQMEQQKASFKSAIEAMKK</sequence>
<reference evidence="3 4" key="1">
    <citation type="submission" date="2023-08" db="EMBL/GenBank/DDBJ databases">
        <title>Black Yeasts Isolated from many extreme environments.</title>
        <authorList>
            <person name="Coleine C."/>
            <person name="Stajich J.E."/>
            <person name="Selbmann L."/>
        </authorList>
    </citation>
    <scope>NUCLEOTIDE SEQUENCE [LARGE SCALE GENOMIC DNA]</scope>
    <source>
        <strain evidence="3 4">CCFEE 5910</strain>
    </source>
</reference>
<proteinExistence type="predicted"/>
<feature type="coiled-coil region" evidence="1">
    <location>
        <begin position="183"/>
        <end position="263"/>
    </location>
</feature>
<dbReference type="AlphaFoldDB" id="A0AAN7YJT0"/>
<feature type="region of interest" description="Disordered" evidence="2">
    <location>
        <begin position="42"/>
        <end position="61"/>
    </location>
</feature>